<dbReference type="GeneID" id="92089371"/>
<dbReference type="EMBL" id="JAQQWL010000005">
    <property type="protein sequence ID" value="KAK8074000.1"/>
    <property type="molecule type" value="Genomic_DNA"/>
</dbReference>
<evidence type="ECO:0000313" key="2">
    <source>
        <dbReference type="Proteomes" id="UP001480595"/>
    </source>
</evidence>
<organism evidence="1 2">
    <name type="scientific">Apiospora phragmitis</name>
    <dbReference type="NCBI Taxonomy" id="2905665"/>
    <lineage>
        <taxon>Eukaryota</taxon>
        <taxon>Fungi</taxon>
        <taxon>Dikarya</taxon>
        <taxon>Ascomycota</taxon>
        <taxon>Pezizomycotina</taxon>
        <taxon>Sordariomycetes</taxon>
        <taxon>Xylariomycetidae</taxon>
        <taxon>Amphisphaeriales</taxon>
        <taxon>Apiosporaceae</taxon>
        <taxon>Apiospora</taxon>
    </lineage>
</organism>
<evidence type="ECO:0000313" key="1">
    <source>
        <dbReference type="EMBL" id="KAK8074000.1"/>
    </source>
</evidence>
<accession>A0ABR1VUY0</accession>
<gene>
    <name evidence="1" type="ORF">PG994_004899</name>
</gene>
<reference evidence="1 2" key="1">
    <citation type="submission" date="2023-01" db="EMBL/GenBank/DDBJ databases">
        <title>Analysis of 21 Apiospora genomes using comparative genomics revels a genus with tremendous synthesis potential of carbohydrate active enzymes and secondary metabolites.</title>
        <authorList>
            <person name="Sorensen T."/>
        </authorList>
    </citation>
    <scope>NUCLEOTIDE SEQUENCE [LARGE SCALE GENOMIC DNA]</scope>
    <source>
        <strain evidence="1 2">CBS 135458</strain>
    </source>
</reference>
<keyword evidence="2" id="KW-1185">Reference proteome</keyword>
<dbReference type="Proteomes" id="UP001480595">
    <property type="component" value="Unassembled WGS sequence"/>
</dbReference>
<sequence length="200" mass="23082">MEYAVSPAVGGIHIRGIYTAEGIDHQPRPQPVDVQKRALMINRYVDARGKLENLKYLSNWNIENVPGRNAFMNAYNTARNQEIPEGGYLEIKPGQAGWAEWANDNNPFFKGYQSMFREYPIRKRIGRVVLFYNVLGNTTLLPSWSSKNSKSWLRWRILHFQRCTSFTARLARDSRAYYQAEIILEDCSWIMNAPFVVGSA</sequence>
<proteinExistence type="predicted"/>
<name>A0ABR1VUY0_9PEZI</name>
<dbReference type="RefSeq" id="XP_066718475.1">
    <property type="nucleotide sequence ID" value="XM_066856308.1"/>
</dbReference>
<protein>
    <submittedName>
        <fullName evidence="1">Uncharacterized protein</fullName>
    </submittedName>
</protein>
<comment type="caution">
    <text evidence="1">The sequence shown here is derived from an EMBL/GenBank/DDBJ whole genome shotgun (WGS) entry which is preliminary data.</text>
</comment>